<dbReference type="EMBL" id="CM056741">
    <property type="protein sequence ID" value="KAJ8685349.1"/>
    <property type="molecule type" value="Genomic_DNA"/>
</dbReference>
<evidence type="ECO:0000313" key="1">
    <source>
        <dbReference type="EMBL" id="KAJ8685349.1"/>
    </source>
</evidence>
<protein>
    <submittedName>
        <fullName evidence="1">Uncharacterized protein</fullName>
    </submittedName>
</protein>
<accession>A0ACC2PPW9</accession>
<name>A0ACC2PPW9_9HYME</name>
<evidence type="ECO:0000313" key="2">
    <source>
        <dbReference type="Proteomes" id="UP001239111"/>
    </source>
</evidence>
<comment type="caution">
    <text evidence="1">The sequence shown here is derived from an EMBL/GenBank/DDBJ whole genome shotgun (WGS) entry which is preliminary data.</text>
</comment>
<gene>
    <name evidence="1" type="ORF">QAD02_021142</name>
</gene>
<sequence>MKKCQELTVKKDESSKKKIYTYYMVEFINRGKKPRTKCVDVVLKKWFTTKKYKEAQRAQVRYPKNPQDEGYQYRLENSLPADEDNWPCFTVEALIQMSLFTSMMHHQSYHTRKPPHGASHTPSGTAIGPKTDPDLKSKIYKELTCSSQKLSKSHKSSMVNTENITVEHHAPNDVNRISKANSCSQQLPMKQKRQESVDKAESYSSNLLSVKSDSQVLTDLKGVKRSMVHLASEFHKGIESLKSMIAKISVGEHVSANLVDDHEKLSKGSDFNIPFVRTKYFEIFYARLASDEGLVAVVTSLLKTQLDTTSIPKPFKRMIRMFMSKRAAEKWTAIQKVKHKKVLKNTNIFKIARSMYSQFGEKSAAQRKETISDQQCRNSLSQVLTNVHGWTVEESELCDEVSTASEGSDSEQPDNSRDSEEDSGSSSDDTPELSERDSSGSNDPELTEHSKNSNDDPNSEPDEELNSSQPPITHNFPNDLYDNYEFLGIEENNAQNE</sequence>
<keyword evidence="2" id="KW-1185">Reference proteome</keyword>
<reference evidence="1" key="1">
    <citation type="submission" date="2023-04" db="EMBL/GenBank/DDBJ databases">
        <title>A chromosome-level genome assembly of the parasitoid wasp Eretmocerus hayati.</title>
        <authorList>
            <person name="Zhong Y."/>
            <person name="Liu S."/>
            <person name="Liu Y."/>
        </authorList>
    </citation>
    <scope>NUCLEOTIDE SEQUENCE</scope>
    <source>
        <strain evidence="1">ZJU_SS_LIU_2023</strain>
    </source>
</reference>
<dbReference type="Proteomes" id="UP001239111">
    <property type="component" value="Chromosome 1"/>
</dbReference>
<proteinExistence type="predicted"/>
<organism evidence="1 2">
    <name type="scientific">Eretmocerus hayati</name>
    <dbReference type="NCBI Taxonomy" id="131215"/>
    <lineage>
        <taxon>Eukaryota</taxon>
        <taxon>Metazoa</taxon>
        <taxon>Ecdysozoa</taxon>
        <taxon>Arthropoda</taxon>
        <taxon>Hexapoda</taxon>
        <taxon>Insecta</taxon>
        <taxon>Pterygota</taxon>
        <taxon>Neoptera</taxon>
        <taxon>Endopterygota</taxon>
        <taxon>Hymenoptera</taxon>
        <taxon>Apocrita</taxon>
        <taxon>Proctotrupomorpha</taxon>
        <taxon>Chalcidoidea</taxon>
        <taxon>Aphelinidae</taxon>
        <taxon>Aphelininae</taxon>
        <taxon>Eretmocerus</taxon>
    </lineage>
</organism>